<dbReference type="InterPro" id="IPR007278">
    <property type="entry name" value="DUF397"/>
</dbReference>
<keyword evidence="3" id="KW-1185">Reference proteome</keyword>
<gene>
    <name evidence="2" type="ORF">ACFPM7_10405</name>
</gene>
<comment type="caution">
    <text evidence="2">The sequence shown here is derived from an EMBL/GenBank/DDBJ whole genome shotgun (WGS) entry which is preliminary data.</text>
</comment>
<evidence type="ECO:0000259" key="1">
    <source>
        <dbReference type="Pfam" id="PF04149"/>
    </source>
</evidence>
<name>A0ABW0EMU3_9PSEU</name>
<feature type="domain" description="DUF397" evidence="1">
    <location>
        <begin position="10"/>
        <end position="58"/>
    </location>
</feature>
<dbReference type="EMBL" id="JBHSKF010000004">
    <property type="protein sequence ID" value="MFC5287461.1"/>
    <property type="molecule type" value="Genomic_DNA"/>
</dbReference>
<reference evidence="3" key="1">
    <citation type="journal article" date="2019" name="Int. J. Syst. Evol. Microbiol.">
        <title>The Global Catalogue of Microorganisms (GCM) 10K type strain sequencing project: providing services to taxonomists for standard genome sequencing and annotation.</title>
        <authorList>
            <consortium name="The Broad Institute Genomics Platform"/>
            <consortium name="The Broad Institute Genome Sequencing Center for Infectious Disease"/>
            <person name="Wu L."/>
            <person name="Ma J."/>
        </authorList>
    </citation>
    <scope>NUCLEOTIDE SEQUENCE [LARGE SCALE GENOMIC DNA]</scope>
    <source>
        <strain evidence="3">CCUG 59778</strain>
    </source>
</reference>
<evidence type="ECO:0000313" key="2">
    <source>
        <dbReference type="EMBL" id="MFC5287461.1"/>
    </source>
</evidence>
<accession>A0ABW0EMU3</accession>
<dbReference type="Proteomes" id="UP001596157">
    <property type="component" value="Unassembled WGS sequence"/>
</dbReference>
<protein>
    <submittedName>
        <fullName evidence="2">DUF397 domain-containing protein</fullName>
    </submittedName>
</protein>
<dbReference type="RefSeq" id="WP_378246468.1">
    <property type="nucleotide sequence ID" value="NZ_JBHSKF010000004.1"/>
</dbReference>
<evidence type="ECO:0000313" key="3">
    <source>
        <dbReference type="Proteomes" id="UP001596157"/>
    </source>
</evidence>
<organism evidence="2 3">
    <name type="scientific">Actinokineospora guangxiensis</name>
    <dbReference type="NCBI Taxonomy" id="1490288"/>
    <lineage>
        <taxon>Bacteria</taxon>
        <taxon>Bacillati</taxon>
        <taxon>Actinomycetota</taxon>
        <taxon>Actinomycetes</taxon>
        <taxon>Pseudonocardiales</taxon>
        <taxon>Pseudonocardiaceae</taxon>
        <taxon>Actinokineospora</taxon>
    </lineage>
</organism>
<dbReference type="Pfam" id="PF04149">
    <property type="entry name" value="DUF397"/>
    <property type="match status" value="1"/>
</dbReference>
<sequence>MDAVDPLAIHWRKSSFSGTNADCVEVAHAPKLAAVRDSKNPAGPVLVFPVVAFTEAVRSVIG</sequence>
<proteinExistence type="predicted"/>